<evidence type="ECO:0000313" key="2">
    <source>
        <dbReference type="Proteomes" id="UP000605846"/>
    </source>
</evidence>
<keyword evidence="2" id="KW-1185">Reference proteome</keyword>
<dbReference type="OrthoDB" id="2244892at2759"/>
<sequence length="962" mass="109308">MDLKNILLQGTLQLSIRDLRALLSDKDDRTRLNRINNATFAYPDSVEESYEFFDVFIHLLLTIQPANSTYGEEQAKTIVVDALRMCINGLLKSHGLTWLLYFPLHFSVETWQALLANPDKTILVYLYGLVLALAKKPGLSLDQWAEGIVKFVRAGSGVITAHLWINLWDLDIRMQAHTKSVFMSALQQFFKVSQLERSMKEMLRIMSRSDTDCLVSGVDHQLGSALLRPSFNKDELTLALMAFEMEIQGKETLYLDVFCTFRTFRHAEATINRIPSKNPLSQNLLIPPPADSGARTSHLQAGFQSWIAKFASLLPFEFDLHLKELIKQRYPTETKTMLDLVLADWAVRDPYRLHMEMILDGLTELIQNSRYNARAAPFYAFIQLFGTAEEAQTHKEIYTPETGAAVDFSTKEIDTEDSSMTKGCCRILQKMAMHEVAKSWAGNCLSVASPTVVQSYVKWLIPQLNEELDPSNDKGGTRFSGCMRAALSNERVLALASYVVPVLLRDLSDQALAWLLRDLNVAKILVNYFNQGAQLQSQRLIRDILQHRSKLYMDTLLNFLRENMNDTSVDSETSRLWFKNHFLRSILSLASSDSAGSSVSSQIFRQILKTQGDYSWYFGTPCNKEATNAVDFNALHLAKSHDILPVRTIGLASMLREIAQLGEPERQEHLVNIWTGLWSSDGRKFTVPVSWVLQCIGLYDHAPVVAKLMIRRFINIGIESSELARKERPLAQERSFTQRMMDLMLLSDTPEADGLFGLYVQIYDRPSPAKESSKTEETEAIESIVRLMMELAEELKVELDQSATQKRAAAAKVQEEEKDGERARYLMTPAKSRKLKIAMARKQRRAKWERAKMAELGATVKSETIDKNIKALMVLCQRTLNWLLAILTASDQQSLCPAANQRLRSGVVKSLCLYESLRTLNSIVQKEDLKEDIRNTIATCLEILRQQDVRLFDKAKLILECR</sequence>
<comment type="caution">
    <text evidence="1">The sequence shown here is derived from an EMBL/GenBank/DDBJ whole genome shotgun (WGS) entry which is preliminary data.</text>
</comment>
<dbReference type="AlphaFoldDB" id="A0A8H7BFY2"/>
<gene>
    <name evidence="1" type="ORF">EC973_004459</name>
</gene>
<evidence type="ECO:0000313" key="1">
    <source>
        <dbReference type="EMBL" id="KAF7721588.1"/>
    </source>
</evidence>
<dbReference type="InterPro" id="IPR016024">
    <property type="entry name" value="ARM-type_fold"/>
</dbReference>
<accession>A0A8H7BFY2</accession>
<protein>
    <submittedName>
        <fullName evidence="1">Uncharacterized protein</fullName>
    </submittedName>
</protein>
<organism evidence="1 2">
    <name type="scientific">Apophysomyces ossiformis</name>
    <dbReference type="NCBI Taxonomy" id="679940"/>
    <lineage>
        <taxon>Eukaryota</taxon>
        <taxon>Fungi</taxon>
        <taxon>Fungi incertae sedis</taxon>
        <taxon>Mucoromycota</taxon>
        <taxon>Mucoromycotina</taxon>
        <taxon>Mucoromycetes</taxon>
        <taxon>Mucorales</taxon>
        <taxon>Mucorineae</taxon>
        <taxon>Mucoraceae</taxon>
        <taxon>Apophysomyces</taxon>
    </lineage>
</organism>
<name>A0A8H7BFY2_9FUNG</name>
<reference evidence="1" key="1">
    <citation type="submission" date="2020-01" db="EMBL/GenBank/DDBJ databases">
        <title>Genome Sequencing of Three Apophysomyces-Like Fungal Strains Confirms a Novel Fungal Genus in the Mucoromycota with divergent Burkholderia-like Endosymbiotic Bacteria.</title>
        <authorList>
            <person name="Stajich J.E."/>
            <person name="Macias A.M."/>
            <person name="Carter-House D."/>
            <person name="Lovett B."/>
            <person name="Kasson L.R."/>
            <person name="Berry K."/>
            <person name="Grigoriev I."/>
            <person name="Chang Y."/>
            <person name="Spatafora J."/>
            <person name="Kasson M.T."/>
        </authorList>
    </citation>
    <scope>NUCLEOTIDE SEQUENCE</scope>
    <source>
        <strain evidence="1">NRRL A-21654</strain>
    </source>
</reference>
<dbReference type="EMBL" id="JABAYA010000250">
    <property type="protein sequence ID" value="KAF7721588.1"/>
    <property type="molecule type" value="Genomic_DNA"/>
</dbReference>
<dbReference type="Proteomes" id="UP000605846">
    <property type="component" value="Unassembled WGS sequence"/>
</dbReference>
<dbReference type="SUPFAM" id="SSF48371">
    <property type="entry name" value="ARM repeat"/>
    <property type="match status" value="1"/>
</dbReference>
<proteinExistence type="predicted"/>